<keyword evidence="1" id="KW-0732">Signal</keyword>
<reference evidence="2" key="1">
    <citation type="journal article" date="2023" name="bioRxiv">
        <title>Improved chromosome-level genome assembly for marigold (Tagetes erecta).</title>
        <authorList>
            <person name="Jiang F."/>
            <person name="Yuan L."/>
            <person name="Wang S."/>
            <person name="Wang H."/>
            <person name="Xu D."/>
            <person name="Wang A."/>
            <person name="Fan W."/>
        </authorList>
    </citation>
    <scope>NUCLEOTIDE SEQUENCE</scope>
    <source>
        <strain evidence="2">WSJ</strain>
        <tissue evidence="2">Leaf</tissue>
    </source>
</reference>
<dbReference type="EMBL" id="JAUHHV010000002">
    <property type="protein sequence ID" value="KAK1431817.1"/>
    <property type="molecule type" value="Genomic_DNA"/>
</dbReference>
<comment type="caution">
    <text evidence="2">The sequence shown here is derived from an EMBL/GenBank/DDBJ whole genome shotgun (WGS) entry which is preliminary data.</text>
</comment>
<gene>
    <name evidence="2" type="ORF">QVD17_08511</name>
</gene>
<feature type="signal peptide" evidence="1">
    <location>
        <begin position="1"/>
        <end position="20"/>
    </location>
</feature>
<organism evidence="2 3">
    <name type="scientific">Tagetes erecta</name>
    <name type="common">African marigold</name>
    <dbReference type="NCBI Taxonomy" id="13708"/>
    <lineage>
        <taxon>Eukaryota</taxon>
        <taxon>Viridiplantae</taxon>
        <taxon>Streptophyta</taxon>
        <taxon>Embryophyta</taxon>
        <taxon>Tracheophyta</taxon>
        <taxon>Spermatophyta</taxon>
        <taxon>Magnoliopsida</taxon>
        <taxon>eudicotyledons</taxon>
        <taxon>Gunneridae</taxon>
        <taxon>Pentapetalae</taxon>
        <taxon>asterids</taxon>
        <taxon>campanulids</taxon>
        <taxon>Asterales</taxon>
        <taxon>Asteraceae</taxon>
        <taxon>Asteroideae</taxon>
        <taxon>Heliantheae alliance</taxon>
        <taxon>Tageteae</taxon>
        <taxon>Tagetes</taxon>
    </lineage>
</organism>
<sequence length="396" mass="44591">MAIFGDLVFGVVCDVLFVHALHVMAGKERKGSLEGLASKIRKIDGSVPVTILKNPAVVTKVGNINVPVKQSLEPKEADVVVAEQVQQMEAESYLDKKEAECIRRFEVASLDEERFLKQKSKVNWLAVGDANTKFFHMSLKCKNHRNRINEIRDANGVLHEGGNVPIAFVNHYQAFLGVQGMTSADMSLELFSHQLDTGDCNSALCIMRSLQLFTNLSGLMPSVQKSTVFFCHVPPHVKDAILEILPFEEGTLPVRYLGVPLISSRLTYKDCKILVDRLEKRITCWRNKFLSFAGRLQLIISVLSSMHVYWSSVFILPNRLIEELEAKMRGFLWCQGLMKKGKAKVSWEDICVPKSEGGLGIRRIGDMNKALMTSHIWSIISNRESLWVAWLQYGIL</sequence>
<dbReference type="PANTHER" id="PTHR33116:SF84">
    <property type="entry name" value="RNA-DIRECTED DNA POLYMERASE"/>
    <property type="match status" value="1"/>
</dbReference>
<protein>
    <submittedName>
        <fullName evidence="2">Uncharacterized protein</fullName>
    </submittedName>
</protein>
<dbReference type="PANTHER" id="PTHR33116">
    <property type="entry name" value="REVERSE TRANSCRIPTASE ZINC-BINDING DOMAIN-CONTAINING PROTEIN-RELATED-RELATED"/>
    <property type="match status" value="1"/>
</dbReference>
<accession>A0AAD8L4J5</accession>
<evidence type="ECO:0000313" key="2">
    <source>
        <dbReference type="EMBL" id="KAK1431817.1"/>
    </source>
</evidence>
<dbReference type="Proteomes" id="UP001229421">
    <property type="component" value="Unassembled WGS sequence"/>
</dbReference>
<evidence type="ECO:0000256" key="1">
    <source>
        <dbReference type="SAM" id="SignalP"/>
    </source>
</evidence>
<evidence type="ECO:0000313" key="3">
    <source>
        <dbReference type="Proteomes" id="UP001229421"/>
    </source>
</evidence>
<feature type="chain" id="PRO_5042192290" evidence="1">
    <location>
        <begin position="21"/>
        <end position="396"/>
    </location>
</feature>
<name>A0AAD8L4J5_TARER</name>
<keyword evidence="3" id="KW-1185">Reference proteome</keyword>
<dbReference type="AlphaFoldDB" id="A0AAD8L4J5"/>
<proteinExistence type="predicted"/>